<feature type="binding site" evidence="1">
    <location>
        <position position="105"/>
    </location>
    <ligand>
        <name>Mg(2+)</name>
        <dbReference type="ChEBI" id="CHEBI:18420"/>
        <label>1</label>
        <note>catalytic</note>
    </ligand>
</feature>
<dbReference type="SUPFAM" id="SSF56655">
    <property type="entry name" value="Carbohydrate phosphatase"/>
    <property type="match status" value="1"/>
</dbReference>
<dbReference type="EMBL" id="ABAW02000024">
    <property type="protein sequence ID" value="EDP10634.1"/>
    <property type="molecule type" value="Genomic_DNA"/>
</dbReference>
<dbReference type="RefSeq" id="WP_004800543.1">
    <property type="nucleotide sequence ID" value="NZ_DS483477.1"/>
</dbReference>
<evidence type="ECO:0000256" key="1">
    <source>
        <dbReference type="PIRSR" id="PIRSR600760-2"/>
    </source>
</evidence>
<protein>
    <submittedName>
        <fullName evidence="2">Inositol monophosphatase family protein</fullName>
    </submittedName>
</protein>
<dbReference type="Gene3D" id="3.30.540.10">
    <property type="entry name" value="Fructose-1,6-Bisphosphatase, subunit A, domain 1"/>
    <property type="match status" value="1"/>
</dbReference>
<feature type="binding site" evidence="1">
    <location>
        <position position="104"/>
    </location>
    <ligand>
        <name>Mg(2+)</name>
        <dbReference type="ChEBI" id="CHEBI:18420"/>
        <label>1</label>
        <note>catalytic</note>
    </ligand>
</feature>
<feature type="binding site" evidence="1">
    <location>
        <position position="102"/>
    </location>
    <ligand>
        <name>Mg(2+)</name>
        <dbReference type="ChEBI" id="CHEBI:18420"/>
        <label>1</label>
        <note>catalytic</note>
    </ligand>
</feature>
<evidence type="ECO:0000313" key="2">
    <source>
        <dbReference type="EMBL" id="EDP10634.1"/>
    </source>
</evidence>
<name>A8RDC1_9FIRM</name>
<dbReference type="GeneID" id="92793973"/>
<dbReference type="InterPro" id="IPR000760">
    <property type="entry name" value="Inositol_monophosphatase-like"/>
</dbReference>
<dbReference type="STRING" id="428127.EUBDOL_01891"/>
<accession>A8RDC1</accession>
<dbReference type="AlphaFoldDB" id="A8RDC1"/>
<dbReference type="Proteomes" id="UP000004090">
    <property type="component" value="Unassembled WGS sequence"/>
</dbReference>
<keyword evidence="1" id="KW-0460">Magnesium</keyword>
<feature type="binding site" evidence="1">
    <location>
        <position position="81"/>
    </location>
    <ligand>
        <name>Mg(2+)</name>
        <dbReference type="ChEBI" id="CHEBI:18420"/>
        <label>1</label>
        <note>catalytic</note>
    </ligand>
</feature>
<dbReference type="eggNOG" id="COG0483">
    <property type="taxonomic scope" value="Bacteria"/>
</dbReference>
<keyword evidence="1" id="KW-0479">Metal-binding</keyword>
<evidence type="ECO:0000313" key="3">
    <source>
        <dbReference type="Proteomes" id="UP000004090"/>
    </source>
</evidence>
<proteinExistence type="predicted"/>
<sequence>MIDYKELYDCLFHVSKQAGELALKLQNGIVNEGKQVEAIIGEDLRHKAMREAKTKADEMVQELFLAALKEKYGTLLSLDVEEETELVKAFSNTSYDISFILDPIDGTLEYLEQKDSYSICSAIISQGDVKLAIVYFPAKDVLYGYCEGMPPKEYHRVMDMQPCMGEELCGKRQEHAPFTVYKNARLSEQYIEKLHEKGYIVLDDQEEERNCPQVLLECLYGRALACFCDTRNIRDILLGAILSKTMHGGAYDYSGNRLIWQSFGRQKEAVFSIYPKELLFPL</sequence>
<comment type="caution">
    <text evidence="2">The sequence shown here is derived from an EMBL/GenBank/DDBJ whole genome shotgun (WGS) entry which is preliminary data.</text>
</comment>
<comment type="cofactor">
    <cofactor evidence="1">
        <name>Mg(2+)</name>
        <dbReference type="ChEBI" id="CHEBI:18420"/>
    </cofactor>
</comment>
<dbReference type="Pfam" id="PF00459">
    <property type="entry name" value="Inositol_P"/>
    <property type="match status" value="1"/>
</dbReference>
<reference evidence="2 3" key="2">
    <citation type="submission" date="2007-09" db="EMBL/GenBank/DDBJ databases">
        <authorList>
            <person name="Fulton L."/>
            <person name="Clifton S."/>
            <person name="Fulton B."/>
            <person name="Xu J."/>
            <person name="Minx P."/>
            <person name="Pepin K.H."/>
            <person name="Johnson M."/>
            <person name="Thiruvilangam P."/>
            <person name="Bhonagiri V."/>
            <person name="Nash W.E."/>
            <person name="Mardis E.R."/>
            <person name="Wilson R.K."/>
        </authorList>
    </citation>
    <scope>NUCLEOTIDE SEQUENCE [LARGE SCALE GENOMIC DNA]</scope>
    <source>
        <strain evidence="2 3">DSM 3991</strain>
    </source>
</reference>
<dbReference type="HOGENOM" id="CLU_989504_0_0_9"/>
<reference evidence="2 3" key="1">
    <citation type="submission" date="2007-09" db="EMBL/GenBank/DDBJ databases">
        <title>Draft genome sequence of Eubacterium dolichum (DSM 3991).</title>
        <authorList>
            <person name="Sudarsanam P."/>
            <person name="Ley R."/>
            <person name="Guruge J."/>
            <person name="Turnbaugh P.J."/>
            <person name="Mahowald M."/>
            <person name="Liep D."/>
            <person name="Gordon J."/>
        </authorList>
    </citation>
    <scope>NUCLEOTIDE SEQUENCE [LARGE SCALE GENOMIC DNA]</scope>
    <source>
        <strain evidence="2 3">DSM 3991</strain>
    </source>
</reference>
<gene>
    <name evidence="2" type="ORF">EUBDOL_01891</name>
</gene>
<organism evidence="2 3">
    <name type="scientific">Amedibacillus dolichus DSM 3991</name>
    <dbReference type="NCBI Taxonomy" id="428127"/>
    <lineage>
        <taxon>Bacteria</taxon>
        <taxon>Bacillati</taxon>
        <taxon>Bacillota</taxon>
        <taxon>Erysipelotrichia</taxon>
        <taxon>Erysipelotrichales</taxon>
        <taxon>Erysipelotrichaceae</taxon>
        <taxon>Amedibacillus</taxon>
    </lineage>
</organism>
<dbReference type="GO" id="GO:0046872">
    <property type="term" value="F:metal ion binding"/>
    <property type="evidence" value="ECO:0007669"/>
    <property type="project" value="UniProtKB-KW"/>
</dbReference>